<accession>A0A3B1BUK1</accession>
<reference evidence="2" key="1">
    <citation type="submission" date="2018-06" db="EMBL/GenBank/DDBJ databases">
        <authorList>
            <person name="Zhirakovskaya E."/>
        </authorList>
    </citation>
    <scope>NUCLEOTIDE SEQUENCE</scope>
</reference>
<dbReference type="AlphaFoldDB" id="A0A3B1BUK1"/>
<organism evidence="2">
    <name type="scientific">hydrothermal vent metagenome</name>
    <dbReference type="NCBI Taxonomy" id="652676"/>
    <lineage>
        <taxon>unclassified sequences</taxon>
        <taxon>metagenomes</taxon>
        <taxon>ecological metagenomes</taxon>
    </lineage>
</organism>
<proteinExistence type="predicted"/>
<gene>
    <name evidence="2" type="ORF">MNBD_IGNAVI01-1968</name>
</gene>
<evidence type="ECO:0000313" key="2">
    <source>
        <dbReference type="EMBL" id="VAX18221.1"/>
    </source>
</evidence>
<name>A0A3B1BUK1_9ZZZZ</name>
<dbReference type="InterPro" id="IPR026444">
    <property type="entry name" value="Secre_tail"/>
</dbReference>
<dbReference type="NCBIfam" id="TIGR04183">
    <property type="entry name" value="Por_Secre_tail"/>
    <property type="match status" value="1"/>
</dbReference>
<dbReference type="EMBL" id="UOGD01000095">
    <property type="protein sequence ID" value="VAX18221.1"/>
    <property type="molecule type" value="Genomic_DNA"/>
</dbReference>
<evidence type="ECO:0000259" key="1">
    <source>
        <dbReference type="Pfam" id="PF18962"/>
    </source>
</evidence>
<dbReference type="Gene3D" id="2.60.40.4070">
    <property type="match status" value="1"/>
</dbReference>
<sequence length="392" mass="43910">MKKVLFMLLLIAQTTIYSQDKIFIDGNFEDWIDIPIAIKDSADNVHDTDGYPEGGQPSKFIDYSDVDLLEVKFANDDSTLYGYMKATGIIGRTSADSLGDAKNGRYYFIFTIDVDENDTTGYPLREGGYWPDSKGYDMNMEVEFYQGAYNTGHYLNHEYISEADYNANWENDLAQGIVRLAPGTYDWYSQWVMFADSSYVPVEDRGPVYYGIITIAVSPDGHEAEMAAPFWGFLKTPEGDNIIDVNRHIIVSASLEASGELSEEAIKLGYTPGSKSVWGSNTAEPFRYFVKSSTVDVKNEKGLIPETVVLRQNYPNPFNPTTMINFSLPQTMNVNIVVYNSLGQKVKELVNGTMAAGNHSVEMDGSDLTSGMYFYRISTSGYSKTMKMMLVK</sequence>
<dbReference type="Pfam" id="PF18962">
    <property type="entry name" value="Por_Secre_tail"/>
    <property type="match status" value="1"/>
</dbReference>
<feature type="domain" description="Secretion system C-terminal sorting" evidence="1">
    <location>
        <begin position="314"/>
        <end position="388"/>
    </location>
</feature>
<protein>
    <recommendedName>
        <fullName evidence="1">Secretion system C-terminal sorting domain-containing protein</fullName>
    </recommendedName>
</protein>